<feature type="binding site" evidence="13">
    <location>
        <position position="214"/>
    </location>
    <ligand>
        <name>Zn(2+)</name>
        <dbReference type="ChEBI" id="CHEBI:29105"/>
        <label>1</label>
    </ligand>
</feature>
<dbReference type="PROSITE" id="PS50015">
    <property type="entry name" value="SAP_B"/>
    <property type="match status" value="1"/>
</dbReference>
<evidence type="ECO:0000256" key="5">
    <source>
        <dbReference type="ARBA" id="ARBA00022729"/>
    </source>
</evidence>
<dbReference type="InterPro" id="IPR029052">
    <property type="entry name" value="Metallo-depent_PP-like"/>
</dbReference>
<evidence type="ECO:0000256" key="6">
    <source>
        <dbReference type="ARBA" id="ARBA00022801"/>
    </source>
</evidence>
<evidence type="ECO:0000256" key="10">
    <source>
        <dbReference type="ARBA" id="ARBA00023295"/>
    </source>
</evidence>
<evidence type="ECO:0000259" key="16">
    <source>
        <dbReference type="PROSITE" id="PS50015"/>
    </source>
</evidence>
<keyword evidence="3" id="KW-0964">Secreted</keyword>
<dbReference type="InterPro" id="IPR008139">
    <property type="entry name" value="SaposinB_dom"/>
</dbReference>
<keyword evidence="18" id="KW-1185">Reference proteome</keyword>
<dbReference type="InterPro" id="IPR011160">
    <property type="entry name" value="Sphingomy_PDE"/>
</dbReference>
<feature type="domain" description="Saposin B-type" evidence="16">
    <location>
        <begin position="93"/>
        <end position="177"/>
    </location>
</feature>
<reference evidence="17" key="2">
    <citation type="submission" date="2015-02" db="UniProtKB">
        <authorList>
            <consortium name="EnsemblMetazoa"/>
        </authorList>
    </citation>
    <scope>IDENTIFICATION</scope>
</reference>
<dbReference type="Gene3D" id="3.60.21.10">
    <property type="match status" value="1"/>
</dbReference>
<dbReference type="EC" id="3.1.4.12" evidence="12"/>
<dbReference type="AlphaFoldDB" id="T1IQF8"/>
<evidence type="ECO:0000256" key="1">
    <source>
        <dbReference type="ARBA" id="ARBA00004613"/>
    </source>
</evidence>
<dbReference type="PIRSF" id="PIRSF000948">
    <property type="entry name" value="Sphingomy_PDE"/>
    <property type="match status" value="1"/>
</dbReference>
<evidence type="ECO:0000256" key="12">
    <source>
        <dbReference type="PIRNR" id="PIRNR000948"/>
    </source>
</evidence>
<dbReference type="SUPFAM" id="SSF47862">
    <property type="entry name" value="Saposin"/>
    <property type="match status" value="1"/>
</dbReference>
<feature type="binding site" evidence="13">
    <location>
        <position position="456"/>
    </location>
    <ligand>
        <name>Zn(2+)</name>
        <dbReference type="ChEBI" id="CHEBI:29105"/>
        <label>1</label>
    </ligand>
</feature>
<feature type="binding site" evidence="13">
    <location>
        <position position="285"/>
    </location>
    <ligand>
        <name>Zn(2+)</name>
        <dbReference type="ChEBI" id="CHEBI:29105"/>
        <label>2</label>
    </ligand>
</feature>
<feature type="binding site" evidence="13">
    <location>
        <position position="285"/>
    </location>
    <ligand>
        <name>Zn(2+)</name>
        <dbReference type="ChEBI" id="CHEBI:29105"/>
        <label>1</label>
    </ligand>
</feature>
<dbReference type="PhylomeDB" id="T1IQF8"/>
<sequence length="627" mass="72106">MQHIWLLVTFAFTCPSSCNGSPFLMLQNAPAPEKIKSDTLISFESDTHEGKSIKDSRSGVALRERTLPLFLVRFLSVFELKRVVRELETSSMSSVSCVMCKYGIGMLKYFLASGATEDEIARKAETFCTELHIESERVCHGIVNSFKHDIFYIFAKSNLSLYEICSGIVGGSCGQTSQELNWTIALPPVPKPSVKNVPLPKPGSPVLKVLHLSDTHFDMYYKEGADAECGEPLCCRISDNLVNGSRRAGKWGDYRKCDTPLRTIESMFDFIAKNFKLDYILWTGDIPPHDIWDQSRADQIYVLKQTTKLFMKYFPNIPIFPALGNHESAPVNSFPPPYIKGNDSISWLYDELINVWSNWLPNYTLPTIKKWLLLNSTDPAEELQWLVYELQYAELKHEKVHIIGHIPPGTDDCMKVWSANFYKIINRQVKINGPFIVYFKFLFESTVTAQFYGHTHVDEFEIFYDEKVVTRPSSIAYIGPSVTPYVGLNPAFRIYTVDGFHPTSNYAVLDHDNYMMDLKKANQNGEPDWIKLYSAKEAYNMQALQPTNWDKLVKQMVTDNKIFQRYYEYFIEFQNLFLIPRYYHRASPVFQSCEDKKCKLQILCAIISGKSHDPTQCLYLRKSLFKI</sequence>
<keyword evidence="9" id="KW-0325">Glycoprotein</keyword>
<dbReference type="InterPro" id="IPR045473">
    <property type="entry name" value="ASM_C"/>
</dbReference>
<dbReference type="GO" id="GO:0046513">
    <property type="term" value="P:ceramide biosynthetic process"/>
    <property type="evidence" value="ECO:0007669"/>
    <property type="project" value="TreeGrafter"/>
</dbReference>
<dbReference type="GO" id="GO:0016020">
    <property type="term" value="C:membrane"/>
    <property type="evidence" value="ECO:0007669"/>
    <property type="project" value="GOC"/>
</dbReference>
<dbReference type="GO" id="GO:0005615">
    <property type="term" value="C:extracellular space"/>
    <property type="evidence" value="ECO:0007669"/>
    <property type="project" value="TreeGrafter"/>
</dbReference>
<dbReference type="Gene3D" id="1.10.225.10">
    <property type="entry name" value="Saposin-like"/>
    <property type="match status" value="1"/>
</dbReference>
<dbReference type="SMART" id="SM00741">
    <property type="entry name" value="SapB"/>
    <property type="match status" value="1"/>
</dbReference>
<dbReference type="Proteomes" id="UP000014500">
    <property type="component" value="Unassembled WGS sequence"/>
</dbReference>
<dbReference type="SUPFAM" id="SSF56300">
    <property type="entry name" value="Metallo-dependent phosphatases"/>
    <property type="match status" value="1"/>
</dbReference>
<evidence type="ECO:0000256" key="14">
    <source>
        <dbReference type="PIRSR" id="PIRSR000948-2"/>
    </source>
</evidence>
<feature type="binding site" evidence="13">
    <location>
        <position position="325"/>
    </location>
    <ligand>
        <name>Zn(2+)</name>
        <dbReference type="ChEBI" id="CHEBI:29105"/>
        <label>2</label>
    </ligand>
</feature>
<dbReference type="InterPro" id="IPR041805">
    <property type="entry name" value="ASMase/PPN1_MPP"/>
</dbReference>
<evidence type="ECO:0000256" key="7">
    <source>
        <dbReference type="ARBA" id="ARBA00022833"/>
    </source>
</evidence>
<comment type="subcellular location">
    <subcellularLocation>
        <location evidence="1">Secreted</location>
    </subcellularLocation>
</comment>
<keyword evidence="10 12" id="KW-0326">Glycosidase</keyword>
<comment type="cofactor">
    <cofactor evidence="13">
        <name>Zn(2+)</name>
        <dbReference type="ChEBI" id="CHEBI:29105"/>
    </cofactor>
    <text evidence="13">Binds 2 Zn(2+) ions per subunit.</text>
</comment>
<evidence type="ECO:0000256" key="9">
    <source>
        <dbReference type="ARBA" id="ARBA00023180"/>
    </source>
</evidence>
<protein>
    <recommendedName>
        <fullName evidence="12">Sphingomyelin phosphodiesterase</fullName>
        <ecNumber evidence="12">3.1.4.12</ecNumber>
    </recommendedName>
</protein>
<dbReference type="OMA" id="ETSIYGM"/>
<reference evidence="18" key="1">
    <citation type="submission" date="2011-05" db="EMBL/GenBank/DDBJ databases">
        <authorList>
            <person name="Richards S.R."/>
            <person name="Qu J."/>
            <person name="Jiang H."/>
            <person name="Jhangiani S.N."/>
            <person name="Agravi P."/>
            <person name="Goodspeed R."/>
            <person name="Gross S."/>
            <person name="Mandapat C."/>
            <person name="Jackson L."/>
            <person name="Mathew T."/>
            <person name="Pu L."/>
            <person name="Thornton R."/>
            <person name="Saada N."/>
            <person name="Wilczek-Boney K.B."/>
            <person name="Lee S."/>
            <person name="Kovar C."/>
            <person name="Wu Y."/>
            <person name="Scherer S.E."/>
            <person name="Worley K.C."/>
            <person name="Muzny D.M."/>
            <person name="Gibbs R."/>
        </authorList>
    </citation>
    <scope>NUCLEOTIDE SEQUENCE</scope>
    <source>
        <strain evidence="18">Brora</strain>
    </source>
</reference>
<evidence type="ECO:0000256" key="15">
    <source>
        <dbReference type="SAM" id="SignalP"/>
    </source>
</evidence>
<dbReference type="PANTHER" id="PTHR10340">
    <property type="entry name" value="SPHINGOMYELIN PHOSPHODIESTERASE"/>
    <property type="match status" value="1"/>
</dbReference>
<evidence type="ECO:0000256" key="2">
    <source>
        <dbReference type="ARBA" id="ARBA00008234"/>
    </source>
</evidence>
<dbReference type="InterPro" id="IPR004843">
    <property type="entry name" value="Calcineurin-like_PHP"/>
</dbReference>
<accession>T1IQF8</accession>
<evidence type="ECO:0000256" key="4">
    <source>
        <dbReference type="ARBA" id="ARBA00022723"/>
    </source>
</evidence>
<dbReference type="GO" id="GO:0005764">
    <property type="term" value="C:lysosome"/>
    <property type="evidence" value="ECO:0007669"/>
    <property type="project" value="TreeGrafter"/>
</dbReference>
<comment type="catalytic activity">
    <reaction evidence="11">
        <text>a sphingomyelin + H2O = phosphocholine + an N-acylsphing-4-enine + H(+)</text>
        <dbReference type="Rhea" id="RHEA:19253"/>
        <dbReference type="ChEBI" id="CHEBI:15377"/>
        <dbReference type="ChEBI" id="CHEBI:15378"/>
        <dbReference type="ChEBI" id="CHEBI:17636"/>
        <dbReference type="ChEBI" id="CHEBI:52639"/>
        <dbReference type="ChEBI" id="CHEBI:295975"/>
        <dbReference type="EC" id="3.1.4.12"/>
    </reaction>
    <physiologicalReaction direction="left-to-right" evidence="11">
        <dbReference type="Rhea" id="RHEA:19254"/>
    </physiologicalReaction>
</comment>
<feature type="binding site" evidence="13">
    <location>
        <position position="454"/>
    </location>
    <ligand>
        <name>Zn(2+)</name>
        <dbReference type="ChEBI" id="CHEBI:29105"/>
        <label>2</label>
    </ligand>
</feature>
<dbReference type="EMBL" id="JH431307">
    <property type="status" value="NOT_ANNOTATED_CDS"/>
    <property type="molecule type" value="Genomic_DNA"/>
</dbReference>
<comment type="function">
    <text evidence="12">Converts sphingomyelin to ceramide.</text>
</comment>
<dbReference type="Pfam" id="PF00149">
    <property type="entry name" value="Metallophos"/>
    <property type="match status" value="1"/>
</dbReference>
<name>T1IQF8_STRMM</name>
<dbReference type="GO" id="GO:0006685">
    <property type="term" value="P:sphingomyelin catabolic process"/>
    <property type="evidence" value="ECO:0007669"/>
    <property type="project" value="UniProtKB-UniRule"/>
</dbReference>
<dbReference type="PANTHER" id="PTHR10340:SF34">
    <property type="entry name" value="SPHINGOMYELIN PHOSPHODIESTERASE"/>
    <property type="match status" value="1"/>
</dbReference>
<dbReference type="GO" id="GO:0016798">
    <property type="term" value="F:hydrolase activity, acting on glycosyl bonds"/>
    <property type="evidence" value="ECO:0007669"/>
    <property type="project" value="UniProtKB-KW"/>
</dbReference>
<dbReference type="Pfam" id="PF19272">
    <property type="entry name" value="ASMase_C"/>
    <property type="match status" value="1"/>
</dbReference>
<evidence type="ECO:0000256" key="8">
    <source>
        <dbReference type="ARBA" id="ARBA00023157"/>
    </source>
</evidence>
<feature type="disulfide bond" evidence="14">
    <location>
        <begin position="235"/>
        <end position="257"/>
    </location>
</feature>
<keyword evidence="8 14" id="KW-1015">Disulfide bond</keyword>
<dbReference type="eggNOG" id="KOG3770">
    <property type="taxonomic scope" value="Eukaryota"/>
</dbReference>
<dbReference type="InterPro" id="IPR011001">
    <property type="entry name" value="Saposin-like"/>
</dbReference>
<proteinExistence type="inferred from homology"/>
<dbReference type="EnsemblMetazoa" id="SMAR003272-RA">
    <property type="protein sequence ID" value="SMAR003272-PA"/>
    <property type="gene ID" value="SMAR003272"/>
</dbReference>
<dbReference type="GO" id="GO:0046872">
    <property type="term" value="F:metal ion binding"/>
    <property type="evidence" value="ECO:0007669"/>
    <property type="project" value="UniProtKB-KW"/>
</dbReference>
<evidence type="ECO:0000256" key="13">
    <source>
        <dbReference type="PIRSR" id="PIRSR000948-1"/>
    </source>
</evidence>
<evidence type="ECO:0000313" key="18">
    <source>
        <dbReference type="Proteomes" id="UP000014500"/>
    </source>
</evidence>
<dbReference type="GO" id="GO:0061750">
    <property type="term" value="F:acid sphingomyelin phosphodiesterase activity"/>
    <property type="evidence" value="ECO:0007669"/>
    <property type="project" value="TreeGrafter"/>
</dbReference>
<feature type="binding site" evidence="13">
    <location>
        <position position="216"/>
    </location>
    <ligand>
        <name>Zn(2+)</name>
        <dbReference type="ChEBI" id="CHEBI:29105"/>
        <label>1</label>
    </ligand>
</feature>
<keyword evidence="4 13" id="KW-0479">Metal-binding</keyword>
<comment type="similarity">
    <text evidence="2 12">Belongs to the acid sphingomyelinase family.</text>
</comment>
<dbReference type="CDD" id="cd00842">
    <property type="entry name" value="MPP_ASMase"/>
    <property type="match status" value="1"/>
</dbReference>
<dbReference type="STRING" id="126957.T1IQF8"/>
<organism evidence="17 18">
    <name type="scientific">Strigamia maritima</name>
    <name type="common">European centipede</name>
    <name type="synonym">Geophilus maritimus</name>
    <dbReference type="NCBI Taxonomy" id="126957"/>
    <lineage>
        <taxon>Eukaryota</taxon>
        <taxon>Metazoa</taxon>
        <taxon>Ecdysozoa</taxon>
        <taxon>Arthropoda</taxon>
        <taxon>Myriapoda</taxon>
        <taxon>Chilopoda</taxon>
        <taxon>Pleurostigmophora</taxon>
        <taxon>Geophilomorpha</taxon>
        <taxon>Linotaeniidae</taxon>
        <taxon>Strigamia</taxon>
    </lineage>
</organism>
<evidence type="ECO:0000256" key="3">
    <source>
        <dbReference type="ARBA" id="ARBA00022525"/>
    </source>
</evidence>
<keyword evidence="7 13" id="KW-0862">Zinc</keyword>
<feature type="chain" id="PRO_5004589960" description="Sphingomyelin phosphodiesterase" evidence="15">
    <location>
        <begin position="21"/>
        <end position="627"/>
    </location>
</feature>
<keyword evidence="5 15" id="KW-0732">Signal</keyword>
<feature type="disulfide bond" evidence="14">
    <location>
        <begin position="100"/>
        <end position="165"/>
    </location>
</feature>
<evidence type="ECO:0000256" key="11">
    <source>
        <dbReference type="ARBA" id="ARBA00047268"/>
    </source>
</evidence>
<feature type="disulfide bond" evidence="14">
    <location>
        <begin position="229"/>
        <end position="234"/>
    </location>
</feature>
<feature type="signal peptide" evidence="15">
    <location>
        <begin position="1"/>
        <end position="20"/>
    </location>
</feature>
<dbReference type="HOGENOM" id="CLU_014743_3_0_1"/>
<keyword evidence="6 12" id="KW-0378">Hydrolase</keyword>
<feature type="disulfide bond" evidence="14">
    <location>
        <begin position="128"/>
        <end position="139"/>
    </location>
</feature>
<feature type="binding site" evidence="13">
    <location>
        <position position="405"/>
    </location>
    <ligand>
        <name>Zn(2+)</name>
        <dbReference type="ChEBI" id="CHEBI:29105"/>
        <label>2</label>
    </ligand>
</feature>
<feature type="disulfide bond" evidence="14">
    <location>
        <begin position="97"/>
        <end position="173"/>
    </location>
</feature>
<evidence type="ECO:0000313" key="17">
    <source>
        <dbReference type="EnsemblMetazoa" id="SMAR003272-PA"/>
    </source>
</evidence>